<evidence type="ECO:0000313" key="5">
    <source>
        <dbReference type="Proteomes" id="UP000250153"/>
    </source>
</evidence>
<dbReference type="AlphaFoldDB" id="A0A2Z4W1D3"/>
<proteinExistence type="predicted"/>
<protein>
    <recommendedName>
        <fullName evidence="1">Transcriptional regulator DIP2311-like C-terminal domain-containing protein</fullName>
    </recommendedName>
</protein>
<dbReference type="Pfam" id="PF22168">
    <property type="entry name" value="DIP2311-like_C"/>
    <property type="match status" value="1"/>
</dbReference>
<feature type="domain" description="Transcriptional regulator DIP2311-like C-terminal" evidence="1">
    <location>
        <begin position="43"/>
        <end position="87"/>
    </location>
</feature>
<evidence type="ECO:0000313" key="3">
    <source>
        <dbReference type="EMBL" id="AWZ41532.1"/>
    </source>
</evidence>
<evidence type="ECO:0000313" key="4">
    <source>
        <dbReference type="Proteomes" id="UP000250143"/>
    </source>
</evidence>
<organism evidence="2 5">
    <name type="scientific">Ligilactobacillus murinus</name>
    <dbReference type="NCBI Taxonomy" id="1622"/>
    <lineage>
        <taxon>Bacteria</taxon>
        <taxon>Bacillati</taxon>
        <taxon>Bacillota</taxon>
        <taxon>Bacilli</taxon>
        <taxon>Lactobacillales</taxon>
        <taxon>Lactobacillaceae</taxon>
        <taxon>Ligilactobacillus</taxon>
    </lineage>
</organism>
<dbReference type="InterPro" id="IPR054760">
    <property type="entry name" value="DIP2311-like_C"/>
</dbReference>
<dbReference type="InterPro" id="IPR036388">
    <property type="entry name" value="WH-like_DNA-bd_sf"/>
</dbReference>
<accession>A0A2Z4W1D3</accession>
<dbReference type="SUPFAM" id="SSF46785">
    <property type="entry name" value="Winged helix' DNA-binding domain"/>
    <property type="match status" value="1"/>
</dbReference>
<dbReference type="KEGG" id="lmur:CPS94_00125"/>
<dbReference type="Proteomes" id="UP000250143">
    <property type="component" value="Chromosome"/>
</dbReference>
<evidence type="ECO:0000313" key="2">
    <source>
        <dbReference type="EMBL" id="AWZ39457.1"/>
    </source>
</evidence>
<keyword evidence="4" id="KW-1185">Reference proteome</keyword>
<dbReference type="EMBL" id="CP023565">
    <property type="protein sequence ID" value="AWZ39457.1"/>
    <property type="molecule type" value="Genomic_DNA"/>
</dbReference>
<sequence>MGLINSFIQKTKLRIWTVDFAESIEGIDENEKQVLKALSKIDGSLSKKELQAETGLSRHYATKSLEKLITADYVLEEGAGRSTRYRLNRTLEQKVATIKQRAADLRITKEIN</sequence>
<evidence type="ECO:0000259" key="1">
    <source>
        <dbReference type="Pfam" id="PF22168"/>
    </source>
</evidence>
<dbReference type="InterPro" id="IPR036390">
    <property type="entry name" value="WH_DNA-bd_sf"/>
</dbReference>
<dbReference type="Gene3D" id="1.10.10.10">
    <property type="entry name" value="Winged helix-like DNA-binding domain superfamily/Winged helix DNA-binding domain"/>
    <property type="match status" value="1"/>
</dbReference>
<gene>
    <name evidence="3" type="ORF">CPQ89_00160</name>
    <name evidence="2" type="ORF">CPS94_00125</name>
</gene>
<reference evidence="4 5" key="1">
    <citation type="submission" date="2017-09" db="EMBL/GenBank/DDBJ databases">
        <title>Predominant Lactobacillus spp. isolated from feces of mice subjected to short-term calorie restriction.</title>
        <authorList>
            <person name="Zhang C."/>
            <person name="Zhao L."/>
            <person name="Pan F."/>
        </authorList>
    </citation>
    <scope>NUCLEOTIDE SEQUENCE [LARGE SCALE GENOMIC DNA]</scope>
    <source>
        <strain evidence="3 4">CR141</strain>
        <strain evidence="2 5">CR147</strain>
    </source>
</reference>
<dbReference type="EMBL" id="CP023566">
    <property type="protein sequence ID" value="AWZ41532.1"/>
    <property type="molecule type" value="Genomic_DNA"/>
</dbReference>
<dbReference type="Proteomes" id="UP000250153">
    <property type="component" value="Chromosome"/>
</dbReference>
<name>A0A2Z4W1D3_9LACO</name>
<dbReference type="RefSeq" id="WP_112195885.1">
    <property type="nucleotide sequence ID" value="NZ_CP023566.1"/>
</dbReference>